<sequence>MVCFELGMEESFYSWIFVEGGQKGGRPPAMVGSLPSNHRQSCVHATNPPQAPVEGSRLFDRLPSCLSDRQLKSHIAPQAATEGGRLPALVDSLPLFCRHAKPCVLKLSKTRRRPERRPTYRPPHVKWKRCLHQSCISLSWLTTGF</sequence>
<dbReference type="Proteomes" id="UP001152484">
    <property type="component" value="Unassembled WGS sequence"/>
</dbReference>
<organism evidence="1 2">
    <name type="scientific">Cuscuta europaea</name>
    <name type="common">European dodder</name>
    <dbReference type="NCBI Taxonomy" id="41803"/>
    <lineage>
        <taxon>Eukaryota</taxon>
        <taxon>Viridiplantae</taxon>
        <taxon>Streptophyta</taxon>
        <taxon>Embryophyta</taxon>
        <taxon>Tracheophyta</taxon>
        <taxon>Spermatophyta</taxon>
        <taxon>Magnoliopsida</taxon>
        <taxon>eudicotyledons</taxon>
        <taxon>Gunneridae</taxon>
        <taxon>Pentapetalae</taxon>
        <taxon>asterids</taxon>
        <taxon>lamiids</taxon>
        <taxon>Solanales</taxon>
        <taxon>Convolvulaceae</taxon>
        <taxon>Cuscuteae</taxon>
        <taxon>Cuscuta</taxon>
        <taxon>Cuscuta subgen. Cuscuta</taxon>
    </lineage>
</organism>
<gene>
    <name evidence="1" type="ORF">CEURO_LOCUS8765</name>
</gene>
<keyword evidence="2" id="KW-1185">Reference proteome</keyword>
<evidence type="ECO:0000313" key="2">
    <source>
        <dbReference type="Proteomes" id="UP001152484"/>
    </source>
</evidence>
<comment type="caution">
    <text evidence="1">The sequence shown here is derived from an EMBL/GenBank/DDBJ whole genome shotgun (WGS) entry which is preliminary data.</text>
</comment>
<reference evidence="1" key="1">
    <citation type="submission" date="2022-07" db="EMBL/GenBank/DDBJ databases">
        <authorList>
            <person name="Macas J."/>
            <person name="Novak P."/>
            <person name="Neumann P."/>
        </authorList>
    </citation>
    <scope>NUCLEOTIDE SEQUENCE</scope>
</reference>
<name>A0A9P0Z070_CUSEU</name>
<dbReference type="EMBL" id="CAMAPE010000017">
    <property type="protein sequence ID" value="CAH9083820.1"/>
    <property type="molecule type" value="Genomic_DNA"/>
</dbReference>
<accession>A0A9P0Z070</accession>
<protein>
    <submittedName>
        <fullName evidence="1">Uncharacterized protein</fullName>
    </submittedName>
</protein>
<evidence type="ECO:0000313" key="1">
    <source>
        <dbReference type="EMBL" id="CAH9083820.1"/>
    </source>
</evidence>
<proteinExistence type="predicted"/>
<dbReference type="AlphaFoldDB" id="A0A9P0Z070"/>